<protein>
    <submittedName>
        <fullName evidence="3">Uncharacterized protein LOC104757857</fullName>
    </submittedName>
</protein>
<evidence type="ECO:0000313" key="3">
    <source>
        <dbReference type="RefSeq" id="XP_010478946.1"/>
    </source>
</evidence>
<accession>A0ABM0X0S7</accession>
<keyword evidence="1" id="KW-0812">Transmembrane</keyword>
<evidence type="ECO:0000313" key="2">
    <source>
        <dbReference type="Proteomes" id="UP000694864"/>
    </source>
</evidence>
<name>A0ABM0X0S7_CAMSA</name>
<keyword evidence="1" id="KW-0472">Membrane</keyword>
<evidence type="ECO:0000256" key="1">
    <source>
        <dbReference type="SAM" id="Phobius"/>
    </source>
</evidence>
<feature type="transmembrane region" description="Helical" evidence="1">
    <location>
        <begin position="12"/>
        <end position="42"/>
    </location>
</feature>
<organism evidence="2 3">
    <name type="scientific">Camelina sativa</name>
    <name type="common">False flax</name>
    <name type="synonym">Myagrum sativum</name>
    <dbReference type="NCBI Taxonomy" id="90675"/>
    <lineage>
        <taxon>Eukaryota</taxon>
        <taxon>Viridiplantae</taxon>
        <taxon>Streptophyta</taxon>
        <taxon>Embryophyta</taxon>
        <taxon>Tracheophyta</taxon>
        <taxon>Spermatophyta</taxon>
        <taxon>Magnoliopsida</taxon>
        <taxon>eudicotyledons</taxon>
        <taxon>Gunneridae</taxon>
        <taxon>Pentapetalae</taxon>
        <taxon>rosids</taxon>
        <taxon>malvids</taxon>
        <taxon>Brassicales</taxon>
        <taxon>Brassicaceae</taxon>
        <taxon>Camelineae</taxon>
        <taxon>Camelina</taxon>
    </lineage>
</organism>
<keyword evidence="2" id="KW-1185">Reference proteome</keyword>
<gene>
    <name evidence="3" type="primary">LOC104757857</name>
</gene>
<reference evidence="2" key="1">
    <citation type="journal article" date="2014" name="Nat. Commun.">
        <title>The emerging biofuel crop Camelina sativa retains a highly undifferentiated hexaploid genome structure.</title>
        <authorList>
            <person name="Kagale S."/>
            <person name="Koh C."/>
            <person name="Nixon J."/>
            <person name="Bollina V."/>
            <person name="Clarke W.E."/>
            <person name="Tuteja R."/>
            <person name="Spillane C."/>
            <person name="Robinson S.J."/>
            <person name="Links M.G."/>
            <person name="Clarke C."/>
            <person name="Higgins E.E."/>
            <person name="Huebert T."/>
            <person name="Sharpe A.G."/>
            <person name="Parkin I.A."/>
        </authorList>
    </citation>
    <scope>NUCLEOTIDE SEQUENCE [LARGE SCALE GENOMIC DNA]</scope>
    <source>
        <strain evidence="2">cv. DH55</strain>
    </source>
</reference>
<dbReference type="GeneID" id="104757857"/>
<dbReference type="RefSeq" id="XP_010478946.1">
    <property type="nucleotide sequence ID" value="XM_010480644.1"/>
</dbReference>
<proteinExistence type="predicted"/>
<sequence>MRRFPCPKNPGPFVWCAAIICAIVLISLVSICLVLFICFTVVHPRIPIISVVDGHLDFFRYDDIGGVLQANISLSIQVHNTKANTYRVFDEAYYEIRYEVQPITGIRIGMFEAKKEGPMVLPFLCPIMIQLNPPQRQALEFEVKRNLIRFEIIGASKTWWQFGLLRLVKLKSDLRCELRFTPSNGSYIPSVCTSSAGKGFEFDWHNRK</sequence>
<reference evidence="3" key="2">
    <citation type="submission" date="2025-08" db="UniProtKB">
        <authorList>
            <consortium name="RefSeq"/>
        </authorList>
    </citation>
    <scope>IDENTIFICATION</scope>
    <source>
        <tissue evidence="3">Leaf</tissue>
    </source>
</reference>
<dbReference type="Proteomes" id="UP000694864">
    <property type="component" value="Chromosome 17"/>
</dbReference>
<keyword evidence="1" id="KW-1133">Transmembrane helix</keyword>